<feature type="domain" description="DNA mismatch repair proteins mutS family" evidence="7">
    <location>
        <begin position="334"/>
        <end position="528"/>
    </location>
</feature>
<evidence type="ECO:0000256" key="3">
    <source>
        <dbReference type="ARBA" id="ARBA00022840"/>
    </source>
</evidence>
<reference evidence="8" key="1">
    <citation type="journal article" date="2014" name="Int. J. Syst. Evol. Microbiol.">
        <title>Complete genome sequence of Corynebacterium casei LMG S-19264T (=DSM 44701T), isolated from a smear-ripened cheese.</title>
        <authorList>
            <consortium name="US DOE Joint Genome Institute (JGI-PGF)"/>
            <person name="Walter F."/>
            <person name="Albersmeier A."/>
            <person name="Kalinowski J."/>
            <person name="Ruckert C."/>
        </authorList>
    </citation>
    <scope>NUCLEOTIDE SEQUENCE</scope>
    <source>
        <strain evidence="8">CGMCC 1.15179</strain>
    </source>
</reference>
<comment type="similarity">
    <text evidence="1">Belongs to the DNA mismatch repair MutS family.</text>
</comment>
<keyword evidence="2" id="KW-0547">Nucleotide-binding</keyword>
<gene>
    <name evidence="8" type="ORF">GCM10011571_03400</name>
</gene>
<keyword evidence="9" id="KW-1185">Reference proteome</keyword>
<evidence type="ECO:0000259" key="6">
    <source>
        <dbReference type="SMART" id="SM00533"/>
    </source>
</evidence>
<dbReference type="InterPro" id="IPR007696">
    <property type="entry name" value="DNA_mismatch_repair_MutS_core"/>
</dbReference>
<dbReference type="Proteomes" id="UP000625210">
    <property type="component" value="Unassembled WGS sequence"/>
</dbReference>
<feature type="domain" description="DNA mismatch repair protein MutS core" evidence="6">
    <location>
        <begin position="3"/>
        <end position="317"/>
    </location>
</feature>
<dbReference type="RefSeq" id="WP_188646186.1">
    <property type="nucleotide sequence ID" value="NZ_BMHQ01000001.1"/>
</dbReference>
<keyword evidence="5" id="KW-0234">DNA repair</keyword>
<dbReference type="SMART" id="SM00533">
    <property type="entry name" value="MUTSd"/>
    <property type="match status" value="1"/>
</dbReference>
<dbReference type="InterPro" id="IPR036187">
    <property type="entry name" value="DNA_mismatch_repair_MutS_sf"/>
</dbReference>
<evidence type="ECO:0000313" key="9">
    <source>
        <dbReference type="Proteomes" id="UP000625210"/>
    </source>
</evidence>
<evidence type="ECO:0000256" key="5">
    <source>
        <dbReference type="ARBA" id="ARBA00023204"/>
    </source>
</evidence>
<evidence type="ECO:0000313" key="8">
    <source>
        <dbReference type="EMBL" id="GGE05622.1"/>
    </source>
</evidence>
<reference evidence="8" key="2">
    <citation type="submission" date="2020-09" db="EMBL/GenBank/DDBJ databases">
        <authorList>
            <person name="Sun Q."/>
            <person name="Zhou Y."/>
        </authorList>
    </citation>
    <scope>NUCLEOTIDE SEQUENCE</scope>
    <source>
        <strain evidence="8">CGMCC 1.15179</strain>
    </source>
</reference>
<dbReference type="GO" id="GO:0030983">
    <property type="term" value="F:mismatched DNA binding"/>
    <property type="evidence" value="ECO:0007669"/>
    <property type="project" value="InterPro"/>
</dbReference>
<dbReference type="EMBL" id="BMHQ01000001">
    <property type="protein sequence ID" value="GGE05622.1"/>
    <property type="molecule type" value="Genomic_DNA"/>
</dbReference>
<dbReference type="InterPro" id="IPR000432">
    <property type="entry name" value="DNA_mismatch_repair_MutS_C"/>
</dbReference>
<dbReference type="PANTHER" id="PTHR11361:SF34">
    <property type="entry name" value="DNA MISMATCH REPAIR PROTEIN MSH1, MITOCHONDRIAL"/>
    <property type="match status" value="1"/>
</dbReference>
<sequence length="530" mass="61049">MFMDQETEAALLFTACWSRFQPVTPMGQEAKRTCRPFLPGQEREWQQTLEEQERLLEAADDQRWADRMEDCLKRVPDIRMILSRLVRGEVPGISEWFQVKRFLWQSRNLSRLLAEKALQSFFPIQREKEWETKLRILNPAPVLTPSFSVDDSFDLRLKRLRKQQAAWEERRRQAAATAAAEVERQTGIRRNRDGEWVVDRRHPMLPHLKERHGLRLMRETPFDAVFALSLPLSEQEAEEQEQLARQIETVEAEVLKRLAESFHPSLSALQEAIRTWCRLDLQWARMRAGRRWHGRRPVYSPDSYELRGGRHPVIEQRLKEKDCPFTPLDLHIFRGVTVIIGPNMGGKTVALRTLGLVAALGQYGFFVPSDEARMPLVPWITAIIGDHQDAESGLSTFGAEVKRLSRVWDRAEPGLLLMDEVGRGTNPREGAALSAAVTARLTAFNHWVVHVTHYGEVLSVRGIYAYRVAGLKQPEGTGEWVAKEVHRWMDYRLLPLQEGESVPRQALTIAAQMGLPVEVVDDARRRLDEQ</sequence>
<dbReference type="Pfam" id="PF00488">
    <property type="entry name" value="MutS_V"/>
    <property type="match status" value="1"/>
</dbReference>
<dbReference type="GO" id="GO:0140664">
    <property type="term" value="F:ATP-dependent DNA damage sensor activity"/>
    <property type="evidence" value="ECO:0007669"/>
    <property type="project" value="InterPro"/>
</dbReference>
<keyword evidence="5" id="KW-0227">DNA damage</keyword>
<evidence type="ECO:0000256" key="4">
    <source>
        <dbReference type="ARBA" id="ARBA00023125"/>
    </source>
</evidence>
<keyword evidence="4" id="KW-0238">DNA-binding</keyword>
<dbReference type="SUPFAM" id="SSF52540">
    <property type="entry name" value="P-loop containing nucleoside triphosphate hydrolases"/>
    <property type="match status" value="1"/>
</dbReference>
<dbReference type="Gene3D" id="1.10.1420.10">
    <property type="match status" value="1"/>
</dbReference>
<comment type="caution">
    <text evidence="8">The sequence shown here is derived from an EMBL/GenBank/DDBJ whole genome shotgun (WGS) entry which is preliminary data.</text>
</comment>
<evidence type="ECO:0008006" key="10">
    <source>
        <dbReference type="Google" id="ProtNLM"/>
    </source>
</evidence>
<dbReference type="InterPro" id="IPR027417">
    <property type="entry name" value="P-loop_NTPase"/>
</dbReference>
<dbReference type="InterPro" id="IPR045076">
    <property type="entry name" value="MutS"/>
</dbReference>
<organism evidence="8 9">
    <name type="scientific">Marinithermofilum abyssi</name>
    <dbReference type="NCBI Taxonomy" id="1571185"/>
    <lineage>
        <taxon>Bacteria</taxon>
        <taxon>Bacillati</taxon>
        <taxon>Bacillota</taxon>
        <taxon>Bacilli</taxon>
        <taxon>Bacillales</taxon>
        <taxon>Thermoactinomycetaceae</taxon>
        <taxon>Marinithermofilum</taxon>
    </lineage>
</organism>
<proteinExistence type="inferred from homology"/>
<evidence type="ECO:0000256" key="2">
    <source>
        <dbReference type="ARBA" id="ARBA00022741"/>
    </source>
</evidence>
<dbReference type="AlphaFoldDB" id="A0A8J2VD62"/>
<evidence type="ECO:0000256" key="1">
    <source>
        <dbReference type="ARBA" id="ARBA00006271"/>
    </source>
</evidence>
<keyword evidence="3" id="KW-0067">ATP-binding</keyword>
<accession>A0A8J2VD62</accession>
<dbReference type="SUPFAM" id="SSF48334">
    <property type="entry name" value="DNA repair protein MutS, domain III"/>
    <property type="match status" value="1"/>
</dbReference>
<dbReference type="Gene3D" id="3.40.50.300">
    <property type="entry name" value="P-loop containing nucleotide triphosphate hydrolases"/>
    <property type="match status" value="1"/>
</dbReference>
<dbReference type="PANTHER" id="PTHR11361">
    <property type="entry name" value="DNA MISMATCH REPAIR PROTEIN MUTS FAMILY MEMBER"/>
    <property type="match status" value="1"/>
</dbReference>
<dbReference type="GO" id="GO:0005524">
    <property type="term" value="F:ATP binding"/>
    <property type="evidence" value="ECO:0007669"/>
    <property type="project" value="UniProtKB-KW"/>
</dbReference>
<evidence type="ECO:0000259" key="7">
    <source>
        <dbReference type="SMART" id="SM00534"/>
    </source>
</evidence>
<dbReference type="SMART" id="SM00534">
    <property type="entry name" value="MUTSac"/>
    <property type="match status" value="1"/>
</dbReference>
<protein>
    <recommendedName>
        <fullName evidence="10">MutS domain V</fullName>
    </recommendedName>
</protein>
<name>A0A8J2VD62_9BACL</name>
<dbReference type="GO" id="GO:0006298">
    <property type="term" value="P:mismatch repair"/>
    <property type="evidence" value="ECO:0007669"/>
    <property type="project" value="InterPro"/>
</dbReference>